<feature type="domain" description="Helicase C-terminal" evidence="7">
    <location>
        <begin position="80"/>
        <end position="225"/>
    </location>
</feature>
<dbReference type="SMART" id="SM00490">
    <property type="entry name" value="HELICc"/>
    <property type="match status" value="1"/>
</dbReference>
<reference evidence="9" key="1">
    <citation type="submission" date="2011-08" db="EMBL/GenBank/DDBJ databases">
        <authorList>
            <person name="Rombauts S."/>
        </authorList>
    </citation>
    <scope>NUCLEOTIDE SEQUENCE</scope>
    <source>
        <strain evidence="9">London</strain>
    </source>
</reference>
<feature type="domain" description="Helicase ATP-binding" evidence="6">
    <location>
        <begin position="1"/>
        <end position="48"/>
    </location>
</feature>
<dbReference type="Pfam" id="PF00271">
    <property type="entry name" value="Helicase_C"/>
    <property type="match status" value="1"/>
</dbReference>
<evidence type="ECO:0000256" key="2">
    <source>
        <dbReference type="ARBA" id="ARBA00022741"/>
    </source>
</evidence>
<dbReference type="AlphaFoldDB" id="T1KCJ7"/>
<reference evidence="8" key="2">
    <citation type="submission" date="2015-06" db="UniProtKB">
        <authorList>
            <consortium name="EnsemblMetazoa"/>
        </authorList>
    </citation>
    <scope>IDENTIFICATION</scope>
</reference>
<organism evidence="8 9">
    <name type="scientific">Tetranychus urticae</name>
    <name type="common">Two-spotted spider mite</name>
    <dbReference type="NCBI Taxonomy" id="32264"/>
    <lineage>
        <taxon>Eukaryota</taxon>
        <taxon>Metazoa</taxon>
        <taxon>Ecdysozoa</taxon>
        <taxon>Arthropoda</taxon>
        <taxon>Chelicerata</taxon>
        <taxon>Arachnida</taxon>
        <taxon>Acari</taxon>
        <taxon>Acariformes</taxon>
        <taxon>Trombidiformes</taxon>
        <taxon>Prostigmata</taxon>
        <taxon>Eleutherengona</taxon>
        <taxon>Raphignathae</taxon>
        <taxon>Tetranychoidea</taxon>
        <taxon>Tetranychidae</taxon>
        <taxon>Tetranychus</taxon>
    </lineage>
</organism>
<protein>
    <recommendedName>
        <fullName evidence="1">RNA helicase</fullName>
        <ecNumber evidence="1">3.6.4.13</ecNumber>
    </recommendedName>
</protein>
<dbReference type="InterPro" id="IPR001650">
    <property type="entry name" value="Helicase_C-like"/>
</dbReference>
<dbReference type="CDD" id="cd18787">
    <property type="entry name" value="SF2_C_DEAD"/>
    <property type="match status" value="1"/>
</dbReference>
<evidence type="ECO:0000313" key="8">
    <source>
        <dbReference type="EnsemblMetazoa" id="tetur08g07860.1"/>
    </source>
</evidence>
<keyword evidence="3" id="KW-0378">Hydrolase</keyword>
<dbReference type="EC" id="3.6.4.13" evidence="1"/>
<keyword evidence="4" id="KW-0347">Helicase</keyword>
<sequence length="259" mass="29920">MLDLGFEPQVRRIVNNLPDDRQTLMWSATWPEEIQDLASEFLKEYVTITAGSKTLKANPNITQEVFFCQQYDKSNRLLGLVENIIKEYGKKAKILIFCQTKRRVDIFTNLLNSKRYLSSGIHGDKSQAAREGILQGFRKGQRQILVATDVASRGLDVDDITHVINVDMPNVIEDYVHRVGRTARQGKKGFSYTFFTPEDALLARDMVQVLKEADVNVDERIIDLANSSKRYIKEIRRGNTQVESRRQNFGRNRRQDQMY</sequence>
<dbReference type="PROSITE" id="PS51194">
    <property type="entry name" value="HELICASE_CTER"/>
    <property type="match status" value="1"/>
</dbReference>
<dbReference type="Gene3D" id="3.40.50.300">
    <property type="entry name" value="P-loop containing nucleotide triphosphate hydrolases"/>
    <property type="match status" value="2"/>
</dbReference>
<dbReference type="FunFam" id="3.40.50.300:FF:000008">
    <property type="entry name" value="ATP-dependent RNA helicase RhlB"/>
    <property type="match status" value="1"/>
</dbReference>
<dbReference type="Proteomes" id="UP000015104">
    <property type="component" value="Unassembled WGS sequence"/>
</dbReference>
<keyword evidence="9" id="KW-1185">Reference proteome</keyword>
<evidence type="ECO:0000256" key="3">
    <source>
        <dbReference type="ARBA" id="ARBA00022801"/>
    </source>
</evidence>
<proteinExistence type="predicted"/>
<dbReference type="GO" id="GO:0016787">
    <property type="term" value="F:hydrolase activity"/>
    <property type="evidence" value="ECO:0007669"/>
    <property type="project" value="UniProtKB-KW"/>
</dbReference>
<keyword evidence="5" id="KW-0067">ATP-binding</keyword>
<dbReference type="HOGENOM" id="CLU_003041_1_5_1"/>
<dbReference type="PROSITE" id="PS51192">
    <property type="entry name" value="HELICASE_ATP_BIND_1"/>
    <property type="match status" value="1"/>
</dbReference>
<dbReference type="STRING" id="32264.T1KCJ7"/>
<evidence type="ECO:0000313" key="9">
    <source>
        <dbReference type="Proteomes" id="UP000015104"/>
    </source>
</evidence>
<dbReference type="InterPro" id="IPR027417">
    <property type="entry name" value="P-loop_NTPase"/>
</dbReference>
<evidence type="ECO:0000259" key="6">
    <source>
        <dbReference type="PROSITE" id="PS51192"/>
    </source>
</evidence>
<dbReference type="GO" id="GO:0005524">
    <property type="term" value="F:ATP binding"/>
    <property type="evidence" value="ECO:0007669"/>
    <property type="project" value="UniProtKB-KW"/>
</dbReference>
<name>T1KCJ7_TETUR</name>
<dbReference type="SUPFAM" id="SSF52540">
    <property type="entry name" value="P-loop containing nucleoside triphosphate hydrolases"/>
    <property type="match status" value="1"/>
</dbReference>
<dbReference type="InterPro" id="IPR014001">
    <property type="entry name" value="Helicase_ATP-bd"/>
</dbReference>
<evidence type="ECO:0000256" key="4">
    <source>
        <dbReference type="ARBA" id="ARBA00022806"/>
    </source>
</evidence>
<dbReference type="EnsemblMetazoa" id="tetur08g07860.1">
    <property type="protein sequence ID" value="tetur08g07860.1"/>
    <property type="gene ID" value="tetur08g07860"/>
</dbReference>
<evidence type="ECO:0000256" key="5">
    <source>
        <dbReference type="ARBA" id="ARBA00022840"/>
    </source>
</evidence>
<accession>T1KCJ7</accession>
<evidence type="ECO:0000256" key="1">
    <source>
        <dbReference type="ARBA" id="ARBA00012552"/>
    </source>
</evidence>
<dbReference type="GO" id="GO:0003724">
    <property type="term" value="F:RNA helicase activity"/>
    <property type="evidence" value="ECO:0007669"/>
    <property type="project" value="UniProtKB-EC"/>
</dbReference>
<dbReference type="eggNOG" id="KOG0331">
    <property type="taxonomic scope" value="Eukaryota"/>
</dbReference>
<dbReference type="PANTHER" id="PTHR47958">
    <property type="entry name" value="ATP-DEPENDENT RNA HELICASE DBP3"/>
    <property type="match status" value="1"/>
</dbReference>
<keyword evidence="2" id="KW-0547">Nucleotide-binding</keyword>
<dbReference type="EMBL" id="CAEY01001962">
    <property type="status" value="NOT_ANNOTATED_CDS"/>
    <property type="molecule type" value="Genomic_DNA"/>
</dbReference>
<evidence type="ECO:0000259" key="7">
    <source>
        <dbReference type="PROSITE" id="PS51194"/>
    </source>
</evidence>